<evidence type="ECO:0000256" key="4">
    <source>
        <dbReference type="ARBA" id="ARBA00023136"/>
    </source>
</evidence>
<name>A0ABY7FAJ9_MYAAR</name>
<keyword evidence="3 6" id="KW-1133">Transmembrane helix</keyword>
<reference evidence="7" key="1">
    <citation type="submission" date="2022-11" db="EMBL/GenBank/DDBJ databases">
        <title>Centuries of genome instability and evolution in soft-shell clam transmissible cancer (bioRxiv).</title>
        <authorList>
            <person name="Hart S.F.M."/>
            <person name="Yonemitsu M.A."/>
            <person name="Giersch R.M."/>
            <person name="Beal B.F."/>
            <person name="Arriagada G."/>
            <person name="Davis B.W."/>
            <person name="Ostrander E.A."/>
            <person name="Goff S.P."/>
            <person name="Metzger M.J."/>
        </authorList>
    </citation>
    <scope>NUCLEOTIDE SEQUENCE</scope>
    <source>
        <strain evidence="7">MELC-2E11</strain>
        <tissue evidence="7">Siphon/mantle</tissue>
    </source>
</reference>
<dbReference type="InterPro" id="IPR026673">
    <property type="entry name" value="SPEC3/Stum"/>
</dbReference>
<dbReference type="Pfam" id="PF15795">
    <property type="entry name" value="Spec3"/>
    <property type="match status" value="1"/>
</dbReference>
<evidence type="ECO:0000256" key="1">
    <source>
        <dbReference type="ARBA" id="ARBA00004141"/>
    </source>
</evidence>
<gene>
    <name evidence="7" type="ORF">MAR_001043</name>
</gene>
<keyword evidence="8" id="KW-1185">Reference proteome</keyword>
<feature type="compositionally biased region" description="Basic and acidic residues" evidence="5">
    <location>
        <begin position="37"/>
        <end position="60"/>
    </location>
</feature>
<feature type="compositionally biased region" description="Basic residues" evidence="5">
    <location>
        <begin position="23"/>
        <end position="36"/>
    </location>
</feature>
<evidence type="ECO:0000313" key="7">
    <source>
        <dbReference type="EMBL" id="WAR19205.1"/>
    </source>
</evidence>
<evidence type="ECO:0000256" key="6">
    <source>
        <dbReference type="SAM" id="Phobius"/>
    </source>
</evidence>
<feature type="region of interest" description="Disordered" evidence="5">
    <location>
        <begin position="19"/>
        <end position="60"/>
    </location>
</feature>
<dbReference type="EMBL" id="CP111022">
    <property type="protein sequence ID" value="WAR19205.1"/>
    <property type="molecule type" value="Genomic_DNA"/>
</dbReference>
<dbReference type="PANTHER" id="PTHR21676:SF6">
    <property type="entry name" value="PROTEIN STUM"/>
    <property type="match status" value="1"/>
</dbReference>
<evidence type="ECO:0000256" key="3">
    <source>
        <dbReference type="ARBA" id="ARBA00022989"/>
    </source>
</evidence>
<evidence type="ECO:0000256" key="2">
    <source>
        <dbReference type="ARBA" id="ARBA00022692"/>
    </source>
</evidence>
<keyword evidence="2 6" id="KW-0812">Transmembrane</keyword>
<feature type="transmembrane region" description="Helical" evidence="6">
    <location>
        <begin position="153"/>
        <end position="177"/>
    </location>
</feature>
<protein>
    <submittedName>
        <fullName evidence="7">SPC3-like protein</fullName>
    </submittedName>
</protein>
<comment type="subcellular location">
    <subcellularLocation>
        <location evidence="1">Membrane</location>
        <topology evidence="1">Multi-pass membrane protein</topology>
    </subcellularLocation>
</comment>
<dbReference type="PANTHER" id="PTHR21676">
    <property type="entry name" value="PROTEIN STUM"/>
    <property type="match status" value="1"/>
</dbReference>
<sequence>MPLKYGPKLGNGVSFHLDVNRTPTKRNTRAKSKRIGRKMENSNEMKIPDDVDKESKPLDDGEKGSVYTLSLGFDADDVISASDMPNVVNENDNVSENISELIADIDKEIEDENLAVLERSTVLSGMCIFCCGKSRIPVKYDQDHVVILCTNTWVGVAQLFTVTFLFVGWFWSLAWGIKMIILSVQRRQELADQRAIELQTMALSAFGTLPKRGV</sequence>
<keyword evidence="4 6" id="KW-0472">Membrane</keyword>
<accession>A0ABY7FAJ9</accession>
<evidence type="ECO:0000313" key="8">
    <source>
        <dbReference type="Proteomes" id="UP001164746"/>
    </source>
</evidence>
<proteinExistence type="predicted"/>
<organism evidence="7 8">
    <name type="scientific">Mya arenaria</name>
    <name type="common">Soft-shell clam</name>
    <dbReference type="NCBI Taxonomy" id="6604"/>
    <lineage>
        <taxon>Eukaryota</taxon>
        <taxon>Metazoa</taxon>
        <taxon>Spiralia</taxon>
        <taxon>Lophotrochozoa</taxon>
        <taxon>Mollusca</taxon>
        <taxon>Bivalvia</taxon>
        <taxon>Autobranchia</taxon>
        <taxon>Heteroconchia</taxon>
        <taxon>Euheterodonta</taxon>
        <taxon>Imparidentia</taxon>
        <taxon>Neoheterodontei</taxon>
        <taxon>Myida</taxon>
        <taxon>Myoidea</taxon>
        <taxon>Myidae</taxon>
        <taxon>Mya</taxon>
    </lineage>
</organism>
<evidence type="ECO:0000256" key="5">
    <source>
        <dbReference type="SAM" id="MobiDB-lite"/>
    </source>
</evidence>
<dbReference type="Proteomes" id="UP001164746">
    <property type="component" value="Chromosome 11"/>
</dbReference>